<protein>
    <submittedName>
        <fullName evidence="1">Uncharacterized protein</fullName>
    </submittedName>
</protein>
<dbReference type="Proteomes" id="UP001187192">
    <property type="component" value="Unassembled WGS sequence"/>
</dbReference>
<gene>
    <name evidence="1" type="ORF">TIFTF001_025731</name>
</gene>
<proteinExistence type="predicted"/>
<name>A0AA88DKL9_FICCA</name>
<evidence type="ECO:0000313" key="2">
    <source>
        <dbReference type="Proteomes" id="UP001187192"/>
    </source>
</evidence>
<dbReference type="EMBL" id="BTGU01000064">
    <property type="protein sequence ID" value="GMN56604.1"/>
    <property type="molecule type" value="Genomic_DNA"/>
</dbReference>
<comment type="caution">
    <text evidence="1">The sequence shown here is derived from an EMBL/GenBank/DDBJ whole genome shotgun (WGS) entry which is preliminary data.</text>
</comment>
<accession>A0AA88DKL9</accession>
<dbReference type="AlphaFoldDB" id="A0AA88DKL9"/>
<organism evidence="1 2">
    <name type="scientific">Ficus carica</name>
    <name type="common">Common fig</name>
    <dbReference type="NCBI Taxonomy" id="3494"/>
    <lineage>
        <taxon>Eukaryota</taxon>
        <taxon>Viridiplantae</taxon>
        <taxon>Streptophyta</taxon>
        <taxon>Embryophyta</taxon>
        <taxon>Tracheophyta</taxon>
        <taxon>Spermatophyta</taxon>
        <taxon>Magnoliopsida</taxon>
        <taxon>eudicotyledons</taxon>
        <taxon>Gunneridae</taxon>
        <taxon>Pentapetalae</taxon>
        <taxon>rosids</taxon>
        <taxon>fabids</taxon>
        <taxon>Rosales</taxon>
        <taxon>Moraceae</taxon>
        <taxon>Ficeae</taxon>
        <taxon>Ficus</taxon>
    </lineage>
</organism>
<keyword evidence="2" id="KW-1185">Reference proteome</keyword>
<reference evidence="1" key="1">
    <citation type="submission" date="2023-07" db="EMBL/GenBank/DDBJ databases">
        <title>draft genome sequence of fig (Ficus carica).</title>
        <authorList>
            <person name="Takahashi T."/>
            <person name="Nishimura K."/>
        </authorList>
    </citation>
    <scope>NUCLEOTIDE SEQUENCE</scope>
</reference>
<evidence type="ECO:0000313" key="1">
    <source>
        <dbReference type="EMBL" id="GMN56604.1"/>
    </source>
</evidence>
<sequence>MENRSSDRRIDLVRLWRFLRLFSTGLATSLALSPRLASPWLVVNRPWENREENHRKSQGKVRPRPSVLVIVDTGSPASPHWFLRACCLLQQRSPVRWHWWVRDMDLGVVLGFLNN</sequence>